<evidence type="ECO:0000313" key="2">
    <source>
        <dbReference type="Proteomes" id="UP000248544"/>
    </source>
</evidence>
<dbReference type="Gene3D" id="3.40.50.1000">
    <property type="entry name" value="HAD superfamily/HAD-like"/>
    <property type="match status" value="1"/>
</dbReference>
<dbReference type="EMBL" id="POUA01000344">
    <property type="protein sequence ID" value="PZG30811.1"/>
    <property type="molecule type" value="Genomic_DNA"/>
</dbReference>
<dbReference type="AlphaFoldDB" id="A0A2W2F5M6"/>
<dbReference type="InterPro" id="IPR023214">
    <property type="entry name" value="HAD_sf"/>
</dbReference>
<organism evidence="1 2">
    <name type="scientific">Spongiactinospora gelatinilytica</name>
    <dbReference type="NCBI Taxonomy" id="2666298"/>
    <lineage>
        <taxon>Bacteria</taxon>
        <taxon>Bacillati</taxon>
        <taxon>Actinomycetota</taxon>
        <taxon>Actinomycetes</taxon>
        <taxon>Streptosporangiales</taxon>
        <taxon>Streptosporangiaceae</taxon>
        <taxon>Spongiactinospora</taxon>
    </lineage>
</organism>
<name>A0A2W2F5M6_9ACTN</name>
<dbReference type="SUPFAM" id="SSF56784">
    <property type="entry name" value="HAD-like"/>
    <property type="match status" value="1"/>
</dbReference>
<accession>A0A2W2F5M6</accession>
<dbReference type="Proteomes" id="UP000248544">
    <property type="component" value="Unassembled WGS sequence"/>
</dbReference>
<reference evidence="1 2" key="1">
    <citation type="submission" date="2018-01" db="EMBL/GenBank/DDBJ databases">
        <title>Draft genome sequence of Sphaerisporangium sp. 7K107.</title>
        <authorList>
            <person name="Sahin N."/>
            <person name="Saygin H."/>
            <person name="Ay H."/>
        </authorList>
    </citation>
    <scope>NUCLEOTIDE SEQUENCE [LARGE SCALE GENOMIC DNA]</scope>
    <source>
        <strain evidence="1 2">7K107</strain>
    </source>
</reference>
<protein>
    <submittedName>
        <fullName evidence="1">Uncharacterized protein</fullName>
    </submittedName>
</protein>
<proteinExistence type="predicted"/>
<gene>
    <name evidence="1" type="ORF">C1I98_30905</name>
</gene>
<keyword evidence="2" id="KW-1185">Reference proteome</keyword>
<sequence>MLVAELRNRAGELAADGHVLPGAADALTAVGAVPGVRQSVLTGNLYPLAVLKMTVFGLAEHVDFRLGAYGDDALERTDLPAHAFARTERYLGRRHHDAPLPCAKVGAALQQPVR</sequence>
<comment type="caution">
    <text evidence="1">The sequence shown here is derived from an EMBL/GenBank/DDBJ whole genome shotgun (WGS) entry which is preliminary data.</text>
</comment>
<evidence type="ECO:0000313" key="1">
    <source>
        <dbReference type="EMBL" id="PZG30811.1"/>
    </source>
</evidence>
<dbReference type="InterPro" id="IPR036412">
    <property type="entry name" value="HAD-like_sf"/>
</dbReference>